<dbReference type="EMBL" id="PDNV01000012">
    <property type="protein sequence ID" value="PLC52523.1"/>
    <property type="molecule type" value="Genomic_DNA"/>
</dbReference>
<dbReference type="InterPro" id="IPR007470">
    <property type="entry name" value="HemX"/>
</dbReference>
<dbReference type="AlphaFoldDB" id="A0A2N4UBZ1"/>
<proteinExistence type="predicted"/>
<feature type="region of interest" description="Disordered" evidence="2">
    <location>
        <begin position="390"/>
        <end position="476"/>
    </location>
</feature>
<protein>
    <recommendedName>
        <fullName evidence="6">Uroporphyrinogen-III C-methyltransferase</fullName>
    </recommendedName>
</protein>
<sequence length="487" mass="51405">MTDKKPEIPQAAQASTSSASATPGPATTASAKKASPVKRSRPFLLPAFIILLIIAVALGAAFWYQQKQFRLSSADLAAQVERSTSMAGQAAGQAQQALSMLQEQTSQLDTLRSSLEESREQVESLEQAFRTLTDSGSDLVLINDIDHLLTIAQQQLQLSGNVANAVISLETAQAQLARANRPGLASLLQTINGDLDRLRAASTVDVALLSTQLDELSALVSEAPLLVPDDASPDVVGAEKADAPQASANSGGNVDSNAPWWQKSLATLEDWSRNAWTSVRQDLGQFIAVRRVDDPVALLMSPDQATRFRENLRLRIMTAQLALMMRQPKVWESETDALVKAIESRYDPKSQSARQALKLARQMADTSIELKLPTVTNSLQAVQTLRDASAKSARDGAIPSADETAVPVAPEEAGTDQPSIKPEAQSAPEPTEAPGTGSAPDSSVAPQSPEPAAPAAPATPESSGAQSQPAVPALAQPAAAVISRLRG</sequence>
<feature type="compositionally biased region" description="Low complexity" evidence="2">
    <location>
        <begin position="9"/>
        <end position="34"/>
    </location>
</feature>
<organism evidence="4 5">
    <name type="scientific">Pollutimonas nitritireducens</name>
    <dbReference type="NCBI Taxonomy" id="2045209"/>
    <lineage>
        <taxon>Bacteria</taxon>
        <taxon>Pseudomonadati</taxon>
        <taxon>Pseudomonadota</taxon>
        <taxon>Betaproteobacteria</taxon>
        <taxon>Burkholderiales</taxon>
        <taxon>Alcaligenaceae</taxon>
        <taxon>Pollutimonas</taxon>
    </lineage>
</organism>
<keyword evidence="3" id="KW-1133">Transmembrane helix</keyword>
<dbReference type="PANTHER" id="PTHR38043:SF1">
    <property type="entry name" value="PROTEIN HEMX"/>
    <property type="match status" value="1"/>
</dbReference>
<gene>
    <name evidence="4" type="ORF">CR155_17160</name>
</gene>
<dbReference type="Pfam" id="PF04375">
    <property type="entry name" value="HemX"/>
    <property type="match status" value="1"/>
</dbReference>
<evidence type="ECO:0000313" key="5">
    <source>
        <dbReference type="Proteomes" id="UP000234328"/>
    </source>
</evidence>
<keyword evidence="5" id="KW-1185">Reference proteome</keyword>
<reference evidence="4 5" key="1">
    <citation type="submission" date="2017-10" db="EMBL/GenBank/DDBJ databases">
        <title>Two draft genome sequences of Pusillimonas sp. strains isolated from a nitrate- and radionuclide-contaminated groundwater in Russia.</title>
        <authorList>
            <person name="Grouzdev D.S."/>
            <person name="Tourova T.P."/>
            <person name="Goeva M.A."/>
            <person name="Babich T.L."/>
            <person name="Sokolova D.S."/>
            <person name="Abdullin R."/>
            <person name="Poltaraus A.B."/>
            <person name="Toshchakov S.V."/>
            <person name="Nazina T.N."/>
        </authorList>
    </citation>
    <scope>NUCLEOTIDE SEQUENCE [LARGE SCALE GENOMIC DNA]</scope>
    <source>
        <strain evidence="4 5">JR1/69-2-13</strain>
    </source>
</reference>
<keyword evidence="3" id="KW-0472">Membrane</keyword>
<evidence type="ECO:0000256" key="3">
    <source>
        <dbReference type="SAM" id="Phobius"/>
    </source>
</evidence>
<feature type="coiled-coil region" evidence="1">
    <location>
        <begin position="101"/>
        <end position="135"/>
    </location>
</feature>
<evidence type="ECO:0008006" key="6">
    <source>
        <dbReference type="Google" id="ProtNLM"/>
    </source>
</evidence>
<dbReference type="OrthoDB" id="9787650at2"/>
<accession>A0A2N4UBZ1</accession>
<evidence type="ECO:0000256" key="1">
    <source>
        <dbReference type="SAM" id="Coils"/>
    </source>
</evidence>
<name>A0A2N4UBZ1_9BURK</name>
<dbReference type="RefSeq" id="WP_102071259.1">
    <property type="nucleotide sequence ID" value="NZ_PDNV01000012.1"/>
</dbReference>
<keyword evidence="1" id="KW-0175">Coiled coil</keyword>
<dbReference type="Proteomes" id="UP000234328">
    <property type="component" value="Unassembled WGS sequence"/>
</dbReference>
<dbReference type="PANTHER" id="PTHR38043">
    <property type="entry name" value="PROTEIN HEMX"/>
    <property type="match status" value="1"/>
</dbReference>
<feature type="region of interest" description="Disordered" evidence="2">
    <location>
        <begin position="235"/>
        <end position="254"/>
    </location>
</feature>
<comment type="caution">
    <text evidence="4">The sequence shown here is derived from an EMBL/GenBank/DDBJ whole genome shotgun (WGS) entry which is preliminary data.</text>
</comment>
<keyword evidence="3" id="KW-0812">Transmembrane</keyword>
<feature type="compositionally biased region" description="Low complexity" evidence="2">
    <location>
        <begin position="455"/>
        <end position="476"/>
    </location>
</feature>
<feature type="region of interest" description="Disordered" evidence="2">
    <location>
        <begin position="1"/>
        <end position="35"/>
    </location>
</feature>
<feature type="transmembrane region" description="Helical" evidence="3">
    <location>
        <begin position="43"/>
        <end position="64"/>
    </location>
</feature>
<evidence type="ECO:0000313" key="4">
    <source>
        <dbReference type="EMBL" id="PLC52523.1"/>
    </source>
</evidence>
<evidence type="ECO:0000256" key="2">
    <source>
        <dbReference type="SAM" id="MobiDB-lite"/>
    </source>
</evidence>